<gene>
    <name evidence="3" type="ORF">NDI56_18770</name>
</gene>
<evidence type="ECO:0000313" key="3">
    <source>
        <dbReference type="EMBL" id="MDS0261449.1"/>
    </source>
</evidence>
<feature type="compositionally biased region" description="Basic and acidic residues" evidence="1">
    <location>
        <begin position="391"/>
        <end position="402"/>
    </location>
</feature>
<name>A0ABU2FGR6_9EURY</name>
<dbReference type="InterPro" id="IPR017850">
    <property type="entry name" value="Alkaline_phosphatase_core_sf"/>
</dbReference>
<evidence type="ECO:0000256" key="1">
    <source>
        <dbReference type="SAM" id="MobiDB-lite"/>
    </source>
</evidence>
<evidence type="ECO:0000313" key="4">
    <source>
        <dbReference type="Proteomes" id="UP001259659"/>
    </source>
</evidence>
<dbReference type="EMBL" id="JAMQON010000006">
    <property type="protein sequence ID" value="MDS0261449.1"/>
    <property type="molecule type" value="Genomic_DNA"/>
</dbReference>
<evidence type="ECO:0000259" key="2">
    <source>
        <dbReference type="Pfam" id="PF00884"/>
    </source>
</evidence>
<keyword evidence="4" id="KW-1185">Reference proteome</keyword>
<sequence length="437" mass="48099">MSLFSGQDVVDHDCARTGDTLPPQRATLPRTASDHGYSTAIFSENPSFSARTGFHHEVDTVHDDIQSKLRFSEFSPSGYLTDPSPRTLLSLAGGLLSRPRRVPNALNTVYAAYRRFAGADPSYPHHGRRVVSHLNTYLREQSGPTLTVTNLLDPHNPYYGTPPGVGNDHTDEEREALRLAGTNLLYLLTNEEPPRAVREGYGDWERFYRAKAELYRLFAREGDRVLQRWARDTAAFRDSLVVVLGDHGQLFGADGMVGHHTSLHPHGIHVPLAVDPPADWDRGDRSITAPVSIAGVGSALTGVAAGEITTTEQLVTAIGADSRGPTGRVTACVDGPTLSLPPLYENSRFDDGRIDELAVRKVASIGPDHVDVYRCPWERTDIEATAYTYGPDERSLTPDRETPPPPERVASWLTRQHDPTATAERQVDARLEALGYR</sequence>
<reference evidence="3 4" key="1">
    <citation type="submission" date="2022-06" db="EMBL/GenBank/DDBJ databases">
        <title>Haloarcula sp. a new haloarchaeum isolate from saline soil.</title>
        <authorList>
            <person name="Strakova D."/>
            <person name="Galisteo C."/>
            <person name="Sanchez-Porro C."/>
            <person name="Ventosa A."/>
        </authorList>
    </citation>
    <scope>NUCLEOTIDE SEQUENCE [LARGE SCALE GENOMIC DNA]</scope>
    <source>
        <strain evidence="3 4">S1CR25-12</strain>
    </source>
</reference>
<feature type="region of interest" description="Disordered" evidence="1">
    <location>
        <begin position="388"/>
        <end position="426"/>
    </location>
</feature>
<dbReference type="Gene3D" id="3.40.720.10">
    <property type="entry name" value="Alkaline Phosphatase, subunit A"/>
    <property type="match status" value="1"/>
</dbReference>
<feature type="domain" description="Sulfatase N-terminal" evidence="2">
    <location>
        <begin position="3"/>
        <end position="292"/>
    </location>
</feature>
<dbReference type="SUPFAM" id="SSF53649">
    <property type="entry name" value="Alkaline phosphatase-like"/>
    <property type="match status" value="1"/>
</dbReference>
<dbReference type="Proteomes" id="UP001259659">
    <property type="component" value="Unassembled WGS sequence"/>
</dbReference>
<organism evidence="3 4">
    <name type="scientific">Haloarcula saliterrae</name>
    <dbReference type="NCBI Taxonomy" id="2950534"/>
    <lineage>
        <taxon>Archaea</taxon>
        <taxon>Methanobacteriati</taxon>
        <taxon>Methanobacteriota</taxon>
        <taxon>Stenosarchaea group</taxon>
        <taxon>Halobacteria</taxon>
        <taxon>Halobacteriales</taxon>
        <taxon>Haloarculaceae</taxon>
        <taxon>Haloarcula</taxon>
    </lineage>
</organism>
<feature type="region of interest" description="Disordered" evidence="1">
    <location>
        <begin position="1"/>
        <end position="33"/>
    </location>
</feature>
<comment type="caution">
    <text evidence="3">The sequence shown here is derived from an EMBL/GenBank/DDBJ whole genome shotgun (WGS) entry which is preliminary data.</text>
</comment>
<dbReference type="InterPro" id="IPR000917">
    <property type="entry name" value="Sulfatase_N"/>
</dbReference>
<proteinExistence type="predicted"/>
<accession>A0ABU2FGR6</accession>
<dbReference type="Pfam" id="PF00884">
    <property type="entry name" value="Sulfatase"/>
    <property type="match status" value="1"/>
</dbReference>
<protein>
    <submittedName>
        <fullName evidence="3">Sulfatase-like hydrolase/transferase</fullName>
    </submittedName>
</protein>